<dbReference type="Pfam" id="PF21983">
    <property type="entry name" value="NikA-like"/>
    <property type="match status" value="1"/>
</dbReference>
<gene>
    <name evidence="1" type="ORF">SAMN04487752_0111</name>
</gene>
<organism evidence="1 2">
    <name type="scientific">Carnobacterium viridans</name>
    <dbReference type="NCBI Taxonomy" id="174587"/>
    <lineage>
        <taxon>Bacteria</taxon>
        <taxon>Bacillati</taxon>
        <taxon>Bacillota</taxon>
        <taxon>Bacilli</taxon>
        <taxon>Lactobacillales</taxon>
        <taxon>Carnobacteriaceae</taxon>
        <taxon>Carnobacterium</taxon>
    </lineage>
</organism>
<dbReference type="InterPro" id="IPR053842">
    <property type="entry name" value="NikA-like"/>
</dbReference>
<dbReference type="EMBL" id="FNJW01000003">
    <property type="protein sequence ID" value="SDQ02597.1"/>
    <property type="molecule type" value="Genomic_DNA"/>
</dbReference>
<evidence type="ECO:0000313" key="1">
    <source>
        <dbReference type="EMBL" id="SDQ02597.1"/>
    </source>
</evidence>
<reference evidence="2" key="1">
    <citation type="submission" date="2016-10" db="EMBL/GenBank/DDBJ databases">
        <authorList>
            <person name="Varghese N."/>
            <person name="Submissions S."/>
        </authorList>
    </citation>
    <scope>NUCLEOTIDE SEQUENCE [LARGE SCALE GENOMIC DNA]</scope>
    <source>
        <strain evidence="2">MPL-11</strain>
    </source>
</reference>
<evidence type="ECO:0008006" key="3">
    <source>
        <dbReference type="Google" id="ProtNLM"/>
    </source>
</evidence>
<sequence>MSEQKKENRREERQVKFRVNEAEYEKLSYLAEQQGMSVPNFVKSKAKGTRMRNPKIEIEGAKEIARQLRYYNSNLNQLVKWINTNKTFYEPNELKGMEQQLSSIQEGVKGLWEQLSR</sequence>
<evidence type="ECO:0000313" key="2">
    <source>
        <dbReference type="Proteomes" id="UP000199481"/>
    </source>
</evidence>
<keyword evidence="2" id="KW-1185">Reference proteome</keyword>
<protein>
    <recommendedName>
        <fullName evidence="3">Mobilisation protein (MobC)</fullName>
    </recommendedName>
</protein>
<dbReference type="RefSeq" id="WP_089974369.1">
    <property type="nucleotide sequence ID" value="NZ_FNJW01000003.1"/>
</dbReference>
<name>A0A1H0XI90_9LACT</name>
<proteinExistence type="predicted"/>
<dbReference type="OrthoDB" id="2339796at2"/>
<dbReference type="Proteomes" id="UP000199481">
    <property type="component" value="Unassembled WGS sequence"/>
</dbReference>
<dbReference type="AlphaFoldDB" id="A0A1H0XI90"/>
<accession>A0A1H0XI90</accession>